<protein>
    <submittedName>
        <fullName evidence="3">Dehydrogenase</fullName>
    </submittedName>
</protein>
<comment type="caution">
    <text evidence="3">The sequence shown here is derived from an EMBL/GenBank/DDBJ whole genome shotgun (WGS) entry which is preliminary data.</text>
</comment>
<proteinExistence type="inferred from homology"/>
<evidence type="ECO:0000313" key="3">
    <source>
        <dbReference type="EMBL" id="GEO17192.1"/>
    </source>
</evidence>
<accession>A0A512BZ06</accession>
<dbReference type="Pfam" id="PF02615">
    <property type="entry name" value="Ldh_2"/>
    <property type="match status" value="1"/>
</dbReference>
<dbReference type="Proteomes" id="UP000321085">
    <property type="component" value="Unassembled WGS sequence"/>
</dbReference>
<dbReference type="InterPro" id="IPR043143">
    <property type="entry name" value="Mal/L-sulf/L-lact_DH-like_NADP"/>
</dbReference>
<dbReference type="RefSeq" id="WP_114188653.1">
    <property type="nucleotide sequence ID" value="NZ_BJYU01000093.1"/>
</dbReference>
<organism evidence="3 4">
    <name type="scientific">Microvirga aerophila</name>
    <dbReference type="NCBI Taxonomy" id="670291"/>
    <lineage>
        <taxon>Bacteria</taxon>
        <taxon>Pseudomonadati</taxon>
        <taxon>Pseudomonadota</taxon>
        <taxon>Alphaproteobacteria</taxon>
        <taxon>Hyphomicrobiales</taxon>
        <taxon>Methylobacteriaceae</taxon>
        <taxon>Microvirga</taxon>
    </lineage>
</organism>
<keyword evidence="2" id="KW-0560">Oxidoreductase</keyword>
<evidence type="ECO:0000256" key="2">
    <source>
        <dbReference type="ARBA" id="ARBA00023002"/>
    </source>
</evidence>
<dbReference type="PANTHER" id="PTHR11091:SF0">
    <property type="entry name" value="MALATE DEHYDROGENASE"/>
    <property type="match status" value="1"/>
</dbReference>
<gene>
    <name evidence="3" type="ORF">MAE02_48880</name>
</gene>
<dbReference type="Gene3D" id="1.10.1530.10">
    <property type="match status" value="1"/>
</dbReference>
<name>A0A512BZ06_9HYPH</name>
<dbReference type="Gene3D" id="3.30.1370.60">
    <property type="entry name" value="Hypothetical oxidoreductase yiak, domain 2"/>
    <property type="match status" value="1"/>
</dbReference>
<dbReference type="GO" id="GO:0016491">
    <property type="term" value="F:oxidoreductase activity"/>
    <property type="evidence" value="ECO:0007669"/>
    <property type="project" value="UniProtKB-KW"/>
</dbReference>
<evidence type="ECO:0000256" key="1">
    <source>
        <dbReference type="ARBA" id="ARBA00006056"/>
    </source>
</evidence>
<dbReference type="InterPro" id="IPR043144">
    <property type="entry name" value="Mal/L-sulf/L-lact_DH-like_ah"/>
</dbReference>
<dbReference type="OrthoDB" id="9811519at2"/>
<sequence>MPIIPADELRSFAARLLQAGGFTEADAIQTADLLVWANLRGIDSHGVLRIPRYIEMIEQGVMISGGTVTPVRELGAVTVLDGGKCPGAVGMNTAVNRAEVLARQFGIGWCAARAISHAGAVGYFSSALAERGLIGLVMTASKPLMSYFGAKGEALSTNPLSIAVPVAEGADPILLDMSTAAVALGKIMAAKDAGKPIPLGWAIDETGAETTDPDRVTALLPMAGPKGSGLSLMIEVLTSVLAGNAVIGPVLLGRKKGGFNGLVIAIDPTAFGPREEFEIAVKDLSQAIQGLVPAEGIDAVLLPGERSAATGRSRSVKGIPLAEGTAKRLIETAGRLSVSVPPELA</sequence>
<reference evidence="3 4" key="1">
    <citation type="submission" date="2019-07" db="EMBL/GenBank/DDBJ databases">
        <title>Whole genome shotgun sequence of Microvirga aerophila NBRC 106136.</title>
        <authorList>
            <person name="Hosoyama A."/>
            <person name="Uohara A."/>
            <person name="Ohji S."/>
            <person name="Ichikawa N."/>
        </authorList>
    </citation>
    <scope>NUCLEOTIDE SEQUENCE [LARGE SCALE GENOMIC DNA]</scope>
    <source>
        <strain evidence="3 4">NBRC 106136</strain>
    </source>
</reference>
<evidence type="ECO:0000313" key="4">
    <source>
        <dbReference type="Proteomes" id="UP000321085"/>
    </source>
</evidence>
<dbReference type="InterPro" id="IPR003767">
    <property type="entry name" value="Malate/L-lactate_DH-like"/>
</dbReference>
<dbReference type="SUPFAM" id="SSF89733">
    <property type="entry name" value="L-sulfolactate dehydrogenase-like"/>
    <property type="match status" value="1"/>
</dbReference>
<dbReference type="PANTHER" id="PTHR11091">
    <property type="entry name" value="OXIDOREDUCTASE-RELATED"/>
    <property type="match status" value="1"/>
</dbReference>
<keyword evidence="4" id="KW-1185">Reference proteome</keyword>
<dbReference type="EMBL" id="BJYU01000093">
    <property type="protein sequence ID" value="GEO17192.1"/>
    <property type="molecule type" value="Genomic_DNA"/>
</dbReference>
<comment type="similarity">
    <text evidence="1">Belongs to the LDH2/MDH2 oxidoreductase family.</text>
</comment>
<dbReference type="InterPro" id="IPR036111">
    <property type="entry name" value="Mal/L-sulfo/L-lacto_DH-like_sf"/>
</dbReference>
<dbReference type="AlphaFoldDB" id="A0A512BZ06"/>